<keyword evidence="3 6" id="KW-0812">Transmembrane</keyword>
<feature type="transmembrane region" description="Helical" evidence="6">
    <location>
        <begin position="36"/>
        <end position="58"/>
    </location>
</feature>
<dbReference type="EMBL" id="WBZC01000002">
    <property type="protein sequence ID" value="KAB3539708.1"/>
    <property type="molecule type" value="Genomic_DNA"/>
</dbReference>
<feature type="transmembrane region" description="Helical" evidence="6">
    <location>
        <begin position="12"/>
        <end position="30"/>
    </location>
</feature>
<feature type="transmembrane region" description="Helical" evidence="6">
    <location>
        <begin position="70"/>
        <end position="90"/>
    </location>
</feature>
<dbReference type="InterPro" id="IPR005598">
    <property type="entry name" value="ATP_synth_I"/>
</dbReference>
<evidence type="ECO:0000256" key="1">
    <source>
        <dbReference type="ARBA" id="ARBA00004651"/>
    </source>
</evidence>
<comment type="caution">
    <text evidence="7">The sequence shown here is derived from an EMBL/GenBank/DDBJ whole genome shotgun (WGS) entry which is preliminary data.</text>
</comment>
<keyword evidence="5 6" id="KW-0472">Membrane</keyword>
<sequence length="135" mass="15365">MDSVNQTQLKMLKNALLLNGLFCIIALVFLENPITFVVGVIFGTTFSLLNFRLLYLTLNKAVHMPPPKAQAYATSRYLLRYTITGIVIFISLKADYINILGTIAGLVSLKLVILKSELFNSKEYFKNIFKRKEER</sequence>
<keyword evidence="2" id="KW-1003">Cell membrane</keyword>
<organism evidence="7 8">
    <name type="scientific">Alkaliphilus pronyensis</name>
    <dbReference type="NCBI Taxonomy" id="1482732"/>
    <lineage>
        <taxon>Bacteria</taxon>
        <taxon>Bacillati</taxon>
        <taxon>Bacillota</taxon>
        <taxon>Clostridia</taxon>
        <taxon>Peptostreptococcales</taxon>
        <taxon>Natronincolaceae</taxon>
        <taxon>Alkaliphilus</taxon>
    </lineage>
</organism>
<dbReference type="OrthoDB" id="1711023at2"/>
<dbReference type="Pfam" id="PF03899">
    <property type="entry name" value="ATP-synt_I"/>
    <property type="match status" value="1"/>
</dbReference>
<accession>A0A6I0FMS0</accession>
<comment type="subcellular location">
    <subcellularLocation>
        <location evidence="1">Cell membrane</location>
        <topology evidence="1">Multi-pass membrane protein</topology>
    </subcellularLocation>
</comment>
<gene>
    <name evidence="7" type="ORF">F8154_00725</name>
</gene>
<proteinExistence type="predicted"/>
<evidence type="ECO:0000256" key="6">
    <source>
        <dbReference type="SAM" id="Phobius"/>
    </source>
</evidence>
<protein>
    <submittedName>
        <fullName evidence="7">ATP synthase subunit I</fullName>
    </submittedName>
</protein>
<dbReference type="AlphaFoldDB" id="A0A6I0FMS0"/>
<evidence type="ECO:0000313" key="7">
    <source>
        <dbReference type="EMBL" id="KAB3539708.1"/>
    </source>
</evidence>
<evidence type="ECO:0000313" key="8">
    <source>
        <dbReference type="Proteomes" id="UP000432715"/>
    </source>
</evidence>
<keyword evidence="8" id="KW-1185">Reference proteome</keyword>
<name>A0A6I0FMS0_9FIRM</name>
<reference evidence="7 8" key="1">
    <citation type="submission" date="2019-10" db="EMBL/GenBank/DDBJ databases">
        <title>Alkaliphilus serpentinus sp. nov. and Alkaliphilus pronyensis sp. nov., two novel anaerobic alkaliphilic species isolated from the serpentinized-hosted hydrothermal field of the Prony Bay (New Caledonia).</title>
        <authorList>
            <person name="Postec A."/>
        </authorList>
    </citation>
    <scope>NUCLEOTIDE SEQUENCE [LARGE SCALE GENOMIC DNA]</scope>
    <source>
        <strain evidence="7 8">LacV</strain>
    </source>
</reference>
<evidence type="ECO:0000256" key="3">
    <source>
        <dbReference type="ARBA" id="ARBA00022692"/>
    </source>
</evidence>
<keyword evidence="4 6" id="KW-1133">Transmembrane helix</keyword>
<evidence type="ECO:0000256" key="5">
    <source>
        <dbReference type="ARBA" id="ARBA00023136"/>
    </source>
</evidence>
<evidence type="ECO:0000256" key="4">
    <source>
        <dbReference type="ARBA" id="ARBA00022989"/>
    </source>
</evidence>
<dbReference type="Proteomes" id="UP000432715">
    <property type="component" value="Unassembled WGS sequence"/>
</dbReference>
<dbReference type="GO" id="GO:0005886">
    <property type="term" value="C:plasma membrane"/>
    <property type="evidence" value="ECO:0007669"/>
    <property type="project" value="UniProtKB-SubCell"/>
</dbReference>
<evidence type="ECO:0000256" key="2">
    <source>
        <dbReference type="ARBA" id="ARBA00022475"/>
    </source>
</evidence>